<dbReference type="SUPFAM" id="SSF56300">
    <property type="entry name" value="Metallo-dependent phosphatases"/>
    <property type="match status" value="1"/>
</dbReference>
<dbReference type="EMBL" id="VVND01000003">
    <property type="protein sequence ID" value="KAA3160276.1"/>
    <property type="molecule type" value="Genomic_DNA"/>
</dbReference>
<dbReference type="PROSITE" id="PS51257">
    <property type="entry name" value="PROKAR_LIPOPROTEIN"/>
    <property type="match status" value="1"/>
</dbReference>
<keyword evidence="1" id="KW-0732">Signal</keyword>
<dbReference type="Pfam" id="PF16371">
    <property type="entry name" value="MetallophosN"/>
    <property type="match status" value="1"/>
</dbReference>
<protein>
    <submittedName>
        <fullName evidence="5">Serine/threonine protein phosphatase</fullName>
    </submittedName>
</protein>
<dbReference type="InterPro" id="IPR032288">
    <property type="entry name" value="Metallophos_C"/>
</dbReference>
<dbReference type="InterPro" id="IPR051918">
    <property type="entry name" value="STPP_CPPED1"/>
</dbReference>
<reference evidence="5 6" key="1">
    <citation type="journal article" date="2019" name="Nat. Med.">
        <title>A library of human gut bacterial isolates paired with longitudinal multiomics data enables mechanistic microbiome research.</title>
        <authorList>
            <person name="Poyet M."/>
            <person name="Groussin M."/>
            <person name="Gibbons S.M."/>
            <person name="Avila-Pacheco J."/>
            <person name="Jiang X."/>
            <person name="Kearney S.M."/>
            <person name="Perrotta A.R."/>
            <person name="Berdy B."/>
            <person name="Zhao S."/>
            <person name="Lieberman T.D."/>
            <person name="Swanson P.K."/>
            <person name="Smith M."/>
            <person name="Roesemann S."/>
            <person name="Alexander J.E."/>
            <person name="Rich S.A."/>
            <person name="Livny J."/>
            <person name="Vlamakis H."/>
            <person name="Clish C."/>
            <person name="Bullock K."/>
            <person name="Deik A."/>
            <person name="Scott J."/>
            <person name="Pierce K.A."/>
            <person name="Xavier R.J."/>
            <person name="Alm E.J."/>
        </authorList>
    </citation>
    <scope>NUCLEOTIDE SEQUENCE [LARGE SCALE GENOMIC DNA]</scope>
    <source>
        <strain evidence="5 6">BIOML-A1</strain>
    </source>
</reference>
<dbReference type="InterPro" id="IPR029052">
    <property type="entry name" value="Metallo-depent_PP-like"/>
</dbReference>
<comment type="caution">
    <text evidence="5">The sequence shown here is derived from an EMBL/GenBank/DDBJ whole genome shotgun (WGS) entry which is preliminary data.</text>
</comment>
<organism evidence="5 6">
    <name type="scientific">Alistipes finegoldii</name>
    <dbReference type="NCBI Taxonomy" id="214856"/>
    <lineage>
        <taxon>Bacteria</taxon>
        <taxon>Pseudomonadati</taxon>
        <taxon>Bacteroidota</taxon>
        <taxon>Bacteroidia</taxon>
        <taxon>Bacteroidales</taxon>
        <taxon>Rikenellaceae</taxon>
        <taxon>Alistipes</taxon>
    </lineage>
</organism>
<dbReference type="Proteomes" id="UP000324870">
    <property type="component" value="Unassembled WGS sequence"/>
</dbReference>
<dbReference type="Pfam" id="PF16370">
    <property type="entry name" value="MetallophosC"/>
    <property type="match status" value="1"/>
</dbReference>
<evidence type="ECO:0000259" key="4">
    <source>
        <dbReference type="Pfam" id="PF16371"/>
    </source>
</evidence>
<evidence type="ECO:0000313" key="5">
    <source>
        <dbReference type="EMBL" id="KAA3160276.1"/>
    </source>
</evidence>
<keyword evidence="6" id="KW-1185">Reference proteome</keyword>
<feature type="chain" id="PRO_5046771411" evidence="1">
    <location>
        <begin position="31"/>
        <end position="862"/>
    </location>
</feature>
<dbReference type="InterPro" id="IPR004843">
    <property type="entry name" value="Calcineurin-like_PHP"/>
</dbReference>
<evidence type="ECO:0000259" key="3">
    <source>
        <dbReference type="Pfam" id="PF16370"/>
    </source>
</evidence>
<dbReference type="PANTHER" id="PTHR43143">
    <property type="entry name" value="METALLOPHOSPHOESTERASE, CALCINEURIN SUPERFAMILY"/>
    <property type="match status" value="1"/>
</dbReference>
<feature type="domain" description="Calcineurin-like phosphoesterase N-terminal" evidence="4">
    <location>
        <begin position="159"/>
        <end position="237"/>
    </location>
</feature>
<dbReference type="Gene3D" id="3.60.21.10">
    <property type="match status" value="1"/>
</dbReference>
<evidence type="ECO:0000256" key="1">
    <source>
        <dbReference type="SAM" id="SignalP"/>
    </source>
</evidence>
<evidence type="ECO:0000313" key="6">
    <source>
        <dbReference type="Proteomes" id="UP000324870"/>
    </source>
</evidence>
<evidence type="ECO:0000259" key="2">
    <source>
        <dbReference type="Pfam" id="PF00149"/>
    </source>
</evidence>
<feature type="domain" description="Calcineurin-like phosphoesterase" evidence="2">
    <location>
        <begin position="250"/>
        <end position="471"/>
    </location>
</feature>
<name>A0ABQ6S5U0_9BACT</name>
<dbReference type="PANTHER" id="PTHR43143:SF1">
    <property type="entry name" value="SERINE_THREONINE-PROTEIN PHOSPHATASE CPPED1"/>
    <property type="match status" value="1"/>
</dbReference>
<dbReference type="InterPro" id="IPR032285">
    <property type="entry name" value="Metallophos_N"/>
</dbReference>
<feature type="domain" description="Calcineurin-like phosphoesterase C-terminal" evidence="3">
    <location>
        <begin position="483"/>
        <end position="652"/>
    </location>
</feature>
<sequence length="862" mass="96529">MRKMKRLIKFRLPYLFAAAFLLLCIGISCSEDPTWTKPTPEQEEIIPAVFIEDLVMPDAEEIFIPEDPIKIMGTGFDKYDVFLFRSTSEDPAEETKYFQAEISEVAEDYVIITVPKTIDLRSYELILKRYNKQQVLGPMTIYKAHFPAIPDQTGMTVKGRVYCGKKAVADVVVSDGVIVTKTDKDGVYYLPSEKKMGYVFVSIPSGYNIESEAGYPAFPAMSQQLLNEDNEQHDFALTEIPGGNTNHVMMVFTDLHLASKTPNTAGKYADIDQYKNKFMPDITAEMAQYANVYALCLGDITWDAFWYKTMNQGPENMVEVRYQLPNYKDLMKNFPCPVFNVIGNHDNDPKVVGDYFTELPFKQHIAPTYYSFNIGDVHYIVLDNDQYDNYNGGSRIERIGLLGDSDPQKWQMAWVAEDLKYVDKSKKIVVAMHAPMTSAGLNPIVTLSGGNDLLGLLQGYQVEFLTGHTHTNHHAKIAEGVREHNVAAVCGTWWFNVKSANGGADYDLCKDGSPTGYGVFKFNGTAVQWYYKGIEVARNEQFAVYDMNFVKSDYKSAVGAKANEVLVNVWNWDEDWTVSVTENGQPLTATRVYRKDPTHYTWQKDVLEPAHAPGSPNSTYLTGYNAHMFSAIAQVPGSTIKVVVTDPFGGVYEKTIVREIPSNLPAQWVFTKGVNVDEFVVDNKMPSATGKGYISYISNCDPALDVNNKIARANTAGEPYITGGWPGDWWLFTIPEMTIKAGTVINAKFHARASGTGMKYWMLEYYDGGEWKPGAPLQTTTVGEGDQAQTFSYNYEMMNTDHCLIDRNMTFEHAINNGDILIRLRCMANWQASGKGALAAPNGGTHRISVQNNINPTISIVQ</sequence>
<proteinExistence type="predicted"/>
<dbReference type="Gene3D" id="2.60.40.3920">
    <property type="match status" value="1"/>
</dbReference>
<dbReference type="Pfam" id="PF00149">
    <property type="entry name" value="Metallophos"/>
    <property type="match status" value="1"/>
</dbReference>
<gene>
    <name evidence="5" type="ORF">F2A26_03440</name>
</gene>
<accession>A0ABQ6S5U0</accession>
<feature type="signal peptide" evidence="1">
    <location>
        <begin position="1"/>
        <end position="30"/>
    </location>
</feature>